<organism evidence="2 3">
    <name type="scientific">Pichia kluyveri</name>
    <name type="common">Yeast</name>
    <dbReference type="NCBI Taxonomy" id="36015"/>
    <lineage>
        <taxon>Eukaryota</taxon>
        <taxon>Fungi</taxon>
        <taxon>Dikarya</taxon>
        <taxon>Ascomycota</taxon>
        <taxon>Saccharomycotina</taxon>
        <taxon>Pichiomycetes</taxon>
        <taxon>Pichiales</taxon>
        <taxon>Pichiaceae</taxon>
        <taxon>Pichia</taxon>
    </lineage>
</organism>
<proteinExistence type="predicted"/>
<dbReference type="EMBL" id="BTGB01000009">
    <property type="protein sequence ID" value="GMM48582.1"/>
    <property type="molecule type" value="Genomic_DNA"/>
</dbReference>
<reference evidence="2 3" key="1">
    <citation type="journal article" date="2023" name="Elife">
        <title>Identification of key yeast species and microbe-microbe interactions impacting larval growth of Drosophila in the wild.</title>
        <authorList>
            <person name="Mure A."/>
            <person name="Sugiura Y."/>
            <person name="Maeda R."/>
            <person name="Honda K."/>
            <person name="Sakurai N."/>
            <person name="Takahashi Y."/>
            <person name="Watada M."/>
            <person name="Katoh T."/>
            <person name="Gotoh A."/>
            <person name="Gotoh Y."/>
            <person name="Taniguchi I."/>
            <person name="Nakamura K."/>
            <person name="Hayashi T."/>
            <person name="Katayama T."/>
            <person name="Uemura T."/>
            <person name="Hattori Y."/>
        </authorList>
    </citation>
    <scope>NUCLEOTIDE SEQUENCE [LARGE SCALE GENOMIC DNA]</scope>
    <source>
        <strain evidence="2 3">PK-24</strain>
    </source>
</reference>
<dbReference type="PANTHER" id="PTHR36826">
    <property type="entry name" value="PROTEIN ECM13"/>
    <property type="match status" value="1"/>
</dbReference>
<keyword evidence="3" id="KW-1185">Reference proteome</keyword>
<comment type="caution">
    <text evidence="2">The sequence shown here is derived from an EMBL/GenBank/DDBJ whole genome shotgun (WGS) entry which is preliminary data.</text>
</comment>
<name>A0AAV5RBW2_PICKL</name>
<evidence type="ECO:0000256" key="1">
    <source>
        <dbReference type="SAM" id="MobiDB-lite"/>
    </source>
</evidence>
<dbReference type="PANTHER" id="PTHR36826:SF1">
    <property type="entry name" value="PROTEIN ECM13"/>
    <property type="match status" value="1"/>
</dbReference>
<evidence type="ECO:0000313" key="2">
    <source>
        <dbReference type="EMBL" id="GMM48582.1"/>
    </source>
</evidence>
<feature type="compositionally biased region" description="Acidic residues" evidence="1">
    <location>
        <begin position="195"/>
        <end position="211"/>
    </location>
</feature>
<feature type="region of interest" description="Disordered" evidence="1">
    <location>
        <begin position="128"/>
        <end position="169"/>
    </location>
</feature>
<feature type="compositionally biased region" description="Low complexity" evidence="1">
    <location>
        <begin position="212"/>
        <end position="229"/>
    </location>
</feature>
<dbReference type="AlphaFoldDB" id="A0AAV5RBW2"/>
<protein>
    <recommendedName>
        <fullName evidence="4">Protein ECM13</fullName>
    </recommendedName>
</protein>
<accession>A0AAV5RBW2</accession>
<feature type="compositionally biased region" description="Acidic residues" evidence="1">
    <location>
        <begin position="142"/>
        <end position="167"/>
    </location>
</feature>
<evidence type="ECO:0008006" key="4">
    <source>
        <dbReference type="Google" id="ProtNLM"/>
    </source>
</evidence>
<dbReference type="Proteomes" id="UP001378960">
    <property type="component" value="Unassembled WGS sequence"/>
</dbReference>
<gene>
    <name evidence="2" type="ORF">DAPK24_051800</name>
</gene>
<sequence length="311" mass="35278">MISSCMQTYNSGKIAQTYLLASKVKTKLNQEAVKNNVDLHRLVCQANLLDNLIESLNHLERSLQNNFISPNSSFSYETINSNTYPLLNSLSLNMNTLTLISENEIDDKNDDNDNDNDNDIDIQVDQIHLQNENPSSVYYSSDESDDSFSDDDDDDDDDDNFDSDDEYINNSPSALFSNDLCSIALQRLNIQSIECDSDSDSDNDSYLDDETNLNAEYNDPDNNNNTQTNITNTFVDECDCPLTRMKSQYIDHNHYDEETELPLLSNCPSVSSLEEFQVDDSTFTLTTLPKSKTSNFHIQNNDEDVSEILSF</sequence>
<evidence type="ECO:0000313" key="3">
    <source>
        <dbReference type="Proteomes" id="UP001378960"/>
    </source>
</evidence>
<dbReference type="InterPro" id="IPR037738">
    <property type="entry name" value="Ecm13-like"/>
</dbReference>
<feature type="region of interest" description="Disordered" evidence="1">
    <location>
        <begin position="195"/>
        <end position="229"/>
    </location>
</feature>
<feature type="compositionally biased region" description="Polar residues" evidence="1">
    <location>
        <begin position="128"/>
        <end position="139"/>
    </location>
</feature>